<dbReference type="EMBL" id="JASBWV010000026">
    <property type="protein sequence ID" value="KAJ9118931.1"/>
    <property type="molecule type" value="Genomic_DNA"/>
</dbReference>
<proteinExistence type="predicted"/>
<keyword evidence="2" id="KW-1185">Reference proteome</keyword>
<name>A0ACC2X791_9TREE</name>
<comment type="caution">
    <text evidence="1">The sequence shown here is derived from an EMBL/GenBank/DDBJ whole genome shotgun (WGS) entry which is preliminary data.</text>
</comment>
<reference evidence="1" key="1">
    <citation type="submission" date="2023-04" db="EMBL/GenBank/DDBJ databases">
        <title>Draft Genome sequencing of Naganishia species isolated from polar environments using Oxford Nanopore Technology.</title>
        <authorList>
            <person name="Leo P."/>
            <person name="Venkateswaran K."/>
        </authorList>
    </citation>
    <scope>NUCLEOTIDE SEQUENCE</scope>
    <source>
        <strain evidence="1">DBVPG 5303</strain>
    </source>
</reference>
<evidence type="ECO:0000313" key="1">
    <source>
        <dbReference type="EMBL" id="KAJ9118931.1"/>
    </source>
</evidence>
<gene>
    <name evidence="1" type="ORF">QFC24_005896</name>
</gene>
<protein>
    <submittedName>
        <fullName evidence="1">Uncharacterized protein</fullName>
    </submittedName>
</protein>
<organism evidence="1 2">
    <name type="scientific">Naganishia onofrii</name>
    <dbReference type="NCBI Taxonomy" id="1851511"/>
    <lineage>
        <taxon>Eukaryota</taxon>
        <taxon>Fungi</taxon>
        <taxon>Dikarya</taxon>
        <taxon>Basidiomycota</taxon>
        <taxon>Agaricomycotina</taxon>
        <taxon>Tremellomycetes</taxon>
        <taxon>Filobasidiales</taxon>
        <taxon>Filobasidiaceae</taxon>
        <taxon>Naganishia</taxon>
    </lineage>
</organism>
<evidence type="ECO:0000313" key="2">
    <source>
        <dbReference type="Proteomes" id="UP001234202"/>
    </source>
</evidence>
<sequence length="327" mass="36171">MAIPEVQLVPGTPERLHYLSPRRRISDENLPMLGAPLSAMAESPSRSYHPKRSISPTPAMTADTTTESAGSDLVPRTISRNGGTPDRSDSSMREEVLAEEASLSGGSSIRGIPRKTSRSEELRSVGVVSRKSSRERNRRIDDQDGINNSQDDEARYPRQTDTDRRVRSRTGRESGSESAGREDLRPSHSTTATTTTTTNTTPSHDDERETLTQGMSSLLLTLKPLKSSRRIRHGSEDPQHESFETDGERGTPRDEQHASQRREGNHSHSSTAEPKLSTRSSSSRRARERKPPPTKASPEFKQFVLPHARVSRAPTSGKCLSDLFLNL</sequence>
<accession>A0ACC2X791</accession>
<dbReference type="Proteomes" id="UP001234202">
    <property type="component" value="Unassembled WGS sequence"/>
</dbReference>